<dbReference type="Proteomes" id="UP000306319">
    <property type="component" value="Unassembled WGS sequence"/>
</dbReference>
<keyword evidence="2" id="KW-1185">Reference proteome</keyword>
<accession>A0AC61RIK7</accession>
<sequence>MKIVKCILSILLVVIFAQCGKDDEKVDDLIKVSVFQTMWEGTLKDSQGKEYAVRLLFDYESFGTFLYKTNNDDSFDDEQGFKYNQEGRIIKIFPIYPIDIIVGEWWITKYDGKHMTLTRDPETTFSSTITLTQIIK</sequence>
<organism evidence="1 2">
    <name type="scientific">Lepagella muris</name>
    <dbReference type="NCBI Taxonomy" id="3032870"/>
    <lineage>
        <taxon>Bacteria</taxon>
        <taxon>Pseudomonadati</taxon>
        <taxon>Bacteroidota</taxon>
        <taxon>Bacteroidia</taxon>
        <taxon>Bacteroidales</taxon>
        <taxon>Muribaculaceae</taxon>
        <taxon>Lepagella</taxon>
    </lineage>
</organism>
<dbReference type="EMBL" id="SRYB01000006">
    <property type="protein sequence ID" value="TGY79475.1"/>
    <property type="molecule type" value="Genomic_DNA"/>
</dbReference>
<gene>
    <name evidence="1" type="ORF">E5331_05530</name>
</gene>
<protein>
    <submittedName>
        <fullName evidence="1">Uncharacterized protein</fullName>
    </submittedName>
</protein>
<proteinExistence type="predicted"/>
<evidence type="ECO:0000313" key="1">
    <source>
        <dbReference type="EMBL" id="TGY79475.1"/>
    </source>
</evidence>
<comment type="caution">
    <text evidence="1">The sequence shown here is derived from an EMBL/GenBank/DDBJ whole genome shotgun (WGS) entry which is preliminary data.</text>
</comment>
<reference evidence="1" key="1">
    <citation type="submission" date="2019-04" db="EMBL/GenBank/DDBJ databases">
        <title>Microbes associate with the intestines of laboratory mice.</title>
        <authorList>
            <person name="Navarre W."/>
            <person name="Wong E."/>
            <person name="Huang K."/>
            <person name="Tropini C."/>
            <person name="Ng K."/>
            <person name="Yu B."/>
        </authorList>
    </citation>
    <scope>NUCLEOTIDE SEQUENCE</scope>
    <source>
        <strain evidence="1">NM04_E33</strain>
    </source>
</reference>
<name>A0AC61RIK7_9BACT</name>
<evidence type="ECO:0000313" key="2">
    <source>
        <dbReference type="Proteomes" id="UP000306319"/>
    </source>
</evidence>